<proteinExistence type="predicted"/>
<evidence type="ECO:0000313" key="1">
    <source>
        <dbReference type="EMBL" id="SKA78526.1"/>
    </source>
</evidence>
<dbReference type="EMBL" id="FUYB01000007">
    <property type="protein sequence ID" value="SKA78526.1"/>
    <property type="molecule type" value="Genomic_DNA"/>
</dbReference>
<dbReference type="GO" id="GO:0016706">
    <property type="term" value="F:2-oxoglutarate-dependent dioxygenase activity"/>
    <property type="evidence" value="ECO:0007669"/>
    <property type="project" value="UniProtKB-ARBA"/>
</dbReference>
<dbReference type="STRING" id="92487.SAMN02745130_01885"/>
<dbReference type="OrthoDB" id="547161at2"/>
<dbReference type="Proteomes" id="UP000190460">
    <property type="component" value="Unassembled WGS sequence"/>
</dbReference>
<dbReference type="SUPFAM" id="SSF51197">
    <property type="entry name" value="Clavaminate synthase-like"/>
    <property type="match status" value="1"/>
</dbReference>
<sequence length="332" mass="38334">MKTLLYGPYWFFQLFTTAKSFRANPIMGSPSLNKLGLHASRVILAHASMRLRMFFLSFGVDRADRLSYQLNGFIMKENFVPAELFRQIETEIRQFQGEIRECQQGDTQNHRILLDPANLAQLPSTRQLLNDTAFRRLLRYTAGHRRMPFFHIEQIRNGVHAAGQDPQKTLHTDTFHPTMKFWLYLDDVDEHNGPFTYIPTSNQLTRARLNFEYQTSQIAYRHPDSYSARGSFRFSPADRERLGLPAPRAFKVPKNTLVIGNTFGIHGRGQADAGSTRLAIWGMSRTNPFLPFPGFGLAVFDRWQYSILHKVRAWQDSQAAKQGKQAAWHRLD</sequence>
<dbReference type="RefSeq" id="WP_078922352.1">
    <property type="nucleotide sequence ID" value="NZ_FUYB01000007.1"/>
</dbReference>
<accession>A0A1T4WMF8</accession>
<keyword evidence="1" id="KW-0560">Oxidoreductase</keyword>
<dbReference type="Pfam" id="PF05721">
    <property type="entry name" value="PhyH"/>
    <property type="match status" value="1"/>
</dbReference>
<reference evidence="1 2" key="1">
    <citation type="submission" date="2017-02" db="EMBL/GenBank/DDBJ databases">
        <authorList>
            <person name="Peterson S.W."/>
        </authorList>
    </citation>
    <scope>NUCLEOTIDE SEQUENCE [LARGE SCALE GENOMIC DNA]</scope>
    <source>
        <strain evidence="1 2">ATCC 49788</strain>
    </source>
</reference>
<dbReference type="Gene3D" id="2.60.120.620">
    <property type="entry name" value="q2cbj1_9rhob like domain"/>
    <property type="match status" value="1"/>
</dbReference>
<protein>
    <submittedName>
        <fullName evidence="1">Phytanoyl-CoA dioxygenase (PhyH)</fullName>
    </submittedName>
</protein>
<dbReference type="AlphaFoldDB" id="A0A1T4WMF8"/>
<keyword evidence="2" id="KW-1185">Reference proteome</keyword>
<name>A0A1T4WMF8_9GAMM</name>
<keyword evidence="1" id="KW-0223">Dioxygenase</keyword>
<organism evidence="1 2">
    <name type="scientific">Thiothrix eikelboomii</name>
    <dbReference type="NCBI Taxonomy" id="92487"/>
    <lineage>
        <taxon>Bacteria</taxon>
        <taxon>Pseudomonadati</taxon>
        <taxon>Pseudomonadota</taxon>
        <taxon>Gammaproteobacteria</taxon>
        <taxon>Thiotrichales</taxon>
        <taxon>Thiotrichaceae</taxon>
        <taxon>Thiothrix</taxon>
    </lineage>
</organism>
<gene>
    <name evidence="1" type="ORF">SAMN02745130_01885</name>
</gene>
<evidence type="ECO:0000313" key="2">
    <source>
        <dbReference type="Proteomes" id="UP000190460"/>
    </source>
</evidence>
<dbReference type="InterPro" id="IPR008775">
    <property type="entry name" value="Phytyl_CoA_dOase-like"/>
</dbReference>